<evidence type="ECO:0000256" key="8">
    <source>
        <dbReference type="ARBA" id="ARBA00049244"/>
    </source>
</evidence>
<dbReference type="EMBL" id="JBANFI010000001">
    <property type="protein sequence ID" value="MFK7159886.1"/>
    <property type="molecule type" value="Genomic_DNA"/>
</dbReference>
<evidence type="ECO:0000259" key="10">
    <source>
        <dbReference type="Pfam" id="PF06144"/>
    </source>
</evidence>
<dbReference type="PANTHER" id="PTHR34388">
    <property type="entry name" value="DNA POLYMERASE III SUBUNIT DELTA"/>
    <property type="match status" value="1"/>
</dbReference>
<evidence type="ECO:0000256" key="9">
    <source>
        <dbReference type="NCBIfam" id="TIGR01128"/>
    </source>
</evidence>
<organism evidence="12 13">
    <name type="scientific">Marinospirillum alkalitolerans</name>
    <dbReference type="NCBI Taxonomy" id="3123374"/>
    <lineage>
        <taxon>Bacteria</taxon>
        <taxon>Pseudomonadati</taxon>
        <taxon>Pseudomonadota</taxon>
        <taxon>Gammaproteobacteria</taxon>
        <taxon>Oceanospirillales</taxon>
        <taxon>Oceanospirillaceae</taxon>
        <taxon>Marinospirillum</taxon>
    </lineage>
</organism>
<dbReference type="GO" id="GO:0003887">
    <property type="term" value="F:DNA-directed DNA polymerase activity"/>
    <property type="evidence" value="ECO:0007669"/>
    <property type="project" value="UniProtKB-EC"/>
</dbReference>
<dbReference type="PANTHER" id="PTHR34388:SF1">
    <property type="entry name" value="DNA POLYMERASE III SUBUNIT DELTA"/>
    <property type="match status" value="1"/>
</dbReference>
<keyword evidence="6" id="KW-0239">DNA-directed DNA polymerase</keyword>
<dbReference type="EC" id="2.7.7.7" evidence="1 9"/>
<comment type="caution">
    <text evidence="12">The sequence shown here is derived from an EMBL/GenBank/DDBJ whole genome shotgun (WGS) entry which is preliminary data.</text>
</comment>
<dbReference type="RefSeq" id="WP_405336811.1">
    <property type="nucleotide sequence ID" value="NZ_JBANFI010000001.1"/>
</dbReference>
<dbReference type="Gene3D" id="3.40.50.300">
    <property type="entry name" value="P-loop containing nucleotide triphosphate hydrolases"/>
    <property type="match status" value="1"/>
</dbReference>
<dbReference type="CDD" id="cd18138">
    <property type="entry name" value="HLD_clamp_pol_III_delta"/>
    <property type="match status" value="1"/>
</dbReference>
<evidence type="ECO:0000256" key="3">
    <source>
        <dbReference type="ARBA" id="ARBA00022679"/>
    </source>
</evidence>
<gene>
    <name evidence="12" type="primary">holA</name>
    <name evidence="12" type="ORF">V6U78_02385</name>
</gene>
<keyword evidence="4 12" id="KW-0548">Nucleotidyltransferase</keyword>
<dbReference type="InterPro" id="IPR032780">
    <property type="entry name" value="DNA_pol3_delt_C"/>
</dbReference>
<feature type="domain" description="DNA polymerase III delta N-terminal" evidence="10">
    <location>
        <begin position="22"/>
        <end position="132"/>
    </location>
</feature>
<dbReference type="Pfam" id="PF14840">
    <property type="entry name" value="DNA_pol3_delt_C"/>
    <property type="match status" value="1"/>
</dbReference>
<reference evidence="12 13" key="1">
    <citation type="submission" date="2024-02" db="EMBL/GenBank/DDBJ databases">
        <title>Marinospirillum sp. MEB 164 isolated from Lonar lake sediment.</title>
        <authorList>
            <person name="Joshi A."/>
            <person name="Thite S."/>
        </authorList>
    </citation>
    <scope>NUCLEOTIDE SEQUENCE [LARGE SCALE GENOMIC DNA]</scope>
    <source>
        <strain evidence="12 13">MEB164</strain>
    </source>
</reference>
<dbReference type="InterPro" id="IPR010372">
    <property type="entry name" value="DNA_pol3_delta_N"/>
</dbReference>
<evidence type="ECO:0000256" key="6">
    <source>
        <dbReference type="ARBA" id="ARBA00022932"/>
    </source>
</evidence>
<keyword evidence="5" id="KW-0235">DNA replication</keyword>
<name>A0ABW8PUD6_9GAMM</name>
<accession>A0ABW8PUD6</accession>
<evidence type="ECO:0000256" key="4">
    <source>
        <dbReference type="ARBA" id="ARBA00022695"/>
    </source>
</evidence>
<dbReference type="InterPro" id="IPR008921">
    <property type="entry name" value="DNA_pol3_clamp-load_cplx_C"/>
</dbReference>
<sequence>MKISSDKLAAQLKKKLPPFIWISGDEPLQQLEISDVIRHKARQQGCEERVIFDVGPQFKWGQLLQATQNQSLFGDAQLIEVRLGSQKTGKEGSQVLQDLARQDRGQDIFLITSAKLDATQSKSAWYKALDAQGWFIPVWPVPPAQLPRWIEQRLAQHGLSAEPDALRLLAEKVEGNLLAAAQEIQKLLLFVSPGEPVTTHQLMELIQDASRFSLFDLADACLEGQLDRALRILDHLQAEGTEAPLLIWALSREIRQVARLLAQPHHFEQQCQQWRIWPQRQPLYKKAIQRLSLAESHQLLLLAYQVDRAAKGSGEPFTELLLQLVSSFATRPAPEENPSCV</sequence>
<dbReference type="Proteomes" id="UP001621714">
    <property type="component" value="Unassembled WGS sequence"/>
</dbReference>
<keyword evidence="13" id="KW-1185">Reference proteome</keyword>
<dbReference type="InterPro" id="IPR027417">
    <property type="entry name" value="P-loop_NTPase"/>
</dbReference>
<dbReference type="Gene3D" id="1.20.272.10">
    <property type="match status" value="1"/>
</dbReference>
<protein>
    <recommendedName>
        <fullName evidence="2 9">DNA polymerase III subunit delta</fullName>
        <ecNumber evidence="1 9">2.7.7.7</ecNumber>
    </recommendedName>
</protein>
<evidence type="ECO:0000256" key="5">
    <source>
        <dbReference type="ARBA" id="ARBA00022705"/>
    </source>
</evidence>
<comment type="catalytic activity">
    <reaction evidence="8">
        <text>DNA(n) + a 2'-deoxyribonucleoside 5'-triphosphate = DNA(n+1) + diphosphate</text>
        <dbReference type="Rhea" id="RHEA:22508"/>
        <dbReference type="Rhea" id="RHEA-COMP:17339"/>
        <dbReference type="Rhea" id="RHEA-COMP:17340"/>
        <dbReference type="ChEBI" id="CHEBI:33019"/>
        <dbReference type="ChEBI" id="CHEBI:61560"/>
        <dbReference type="ChEBI" id="CHEBI:173112"/>
        <dbReference type="EC" id="2.7.7.7"/>
    </reaction>
</comment>
<keyword evidence="3 12" id="KW-0808">Transferase</keyword>
<evidence type="ECO:0000313" key="13">
    <source>
        <dbReference type="Proteomes" id="UP001621714"/>
    </source>
</evidence>
<proteinExistence type="inferred from homology"/>
<evidence type="ECO:0000256" key="2">
    <source>
        <dbReference type="ARBA" id="ARBA00017703"/>
    </source>
</evidence>
<evidence type="ECO:0000256" key="1">
    <source>
        <dbReference type="ARBA" id="ARBA00012417"/>
    </source>
</evidence>
<dbReference type="Gene3D" id="1.10.8.60">
    <property type="match status" value="1"/>
</dbReference>
<feature type="domain" description="DNA polymerase III subunit delta C-terminal" evidence="11">
    <location>
        <begin position="215"/>
        <end position="303"/>
    </location>
</feature>
<evidence type="ECO:0000259" key="11">
    <source>
        <dbReference type="Pfam" id="PF14840"/>
    </source>
</evidence>
<dbReference type="SUPFAM" id="SSF48019">
    <property type="entry name" value="post-AAA+ oligomerization domain-like"/>
    <property type="match status" value="1"/>
</dbReference>
<dbReference type="Pfam" id="PF06144">
    <property type="entry name" value="DNA_pol3_delta"/>
    <property type="match status" value="1"/>
</dbReference>
<evidence type="ECO:0000313" key="12">
    <source>
        <dbReference type="EMBL" id="MFK7159886.1"/>
    </source>
</evidence>
<evidence type="ECO:0000256" key="7">
    <source>
        <dbReference type="ARBA" id="ARBA00034754"/>
    </source>
</evidence>
<dbReference type="InterPro" id="IPR005790">
    <property type="entry name" value="DNA_polIII_delta"/>
</dbReference>
<dbReference type="SUPFAM" id="SSF52540">
    <property type="entry name" value="P-loop containing nucleoside triphosphate hydrolases"/>
    <property type="match status" value="1"/>
</dbReference>
<comment type="similarity">
    <text evidence="7">Belongs to the DNA polymerase HolA subunit family.</text>
</comment>
<dbReference type="NCBIfam" id="TIGR01128">
    <property type="entry name" value="holA"/>
    <property type="match status" value="1"/>
</dbReference>